<organism evidence="1 2">
    <name type="scientific">Flavobacterium fluvii</name>
    <dbReference type="NCBI Taxonomy" id="468056"/>
    <lineage>
        <taxon>Bacteria</taxon>
        <taxon>Pseudomonadati</taxon>
        <taxon>Bacteroidota</taxon>
        <taxon>Flavobacteriia</taxon>
        <taxon>Flavobacteriales</taxon>
        <taxon>Flavobacteriaceae</taxon>
        <taxon>Flavobacterium</taxon>
    </lineage>
</organism>
<keyword evidence="2" id="KW-1185">Reference proteome</keyword>
<name>A0A1M5Q3H0_9FLAO</name>
<dbReference type="GO" id="GO:0016887">
    <property type="term" value="F:ATP hydrolysis activity"/>
    <property type="evidence" value="ECO:0007669"/>
    <property type="project" value="InterPro"/>
</dbReference>
<reference evidence="2" key="1">
    <citation type="submission" date="2016-11" db="EMBL/GenBank/DDBJ databases">
        <authorList>
            <person name="Varghese N."/>
            <person name="Submissions S."/>
        </authorList>
    </citation>
    <scope>NUCLEOTIDE SEQUENCE [LARGE SCALE GENOMIC DNA]</scope>
    <source>
        <strain evidence="2">DSM 19978</strain>
    </source>
</reference>
<dbReference type="SUPFAM" id="SSF52540">
    <property type="entry name" value="P-loop containing nucleoside triphosphate hydrolases"/>
    <property type="match status" value="1"/>
</dbReference>
<dbReference type="STRING" id="468056.SAMN05443549_1191"/>
<dbReference type="InterPro" id="IPR027417">
    <property type="entry name" value="P-loop_NTPase"/>
</dbReference>
<evidence type="ECO:0000313" key="1">
    <source>
        <dbReference type="EMBL" id="SHH08588.1"/>
    </source>
</evidence>
<dbReference type="EMBL" id="FQWB01000019">
    <property type="protein sequence ID" value="SHH08588.1"/>
    <property type="molecule type" value="Genomic_DNA"/>
</dbReference>
<gene>
    <name evidence="1" type="ORF">SAMN05443549_1191</name>
</gene>
<proteinExistence type="predicted"/>
<dbReference type="Proteomes" id="UP000184516">
    <property type="component" value="Unassembled WGS sequence"/>
</dbReference>
<evidence type="ECO:0000313" key="2">
    <source>
        <dbReference type="Proteomes" id="UP000184516"/>
    </source>
</evidence>
<protein>
    <submittedName>
        <fullName evidence="1">AAA domain-containing protein, putative AbiEii toxin, Type IV TA system</fullName>
    </submittedName>
</protein>
<dbReference type="GO" id="GO:0005524">
    <property type="term" value="F:ATP binding"/>
    <property type="evidence" value="ECO:0007669"/>
    <property type="project" value="InterPro"/>
</dbReference>
<dbReference type="Gene3D" id="3.40.50.300">
    <property type="entry name" value="P-loop containing nucleotide triphosphate hydrolases"/>
    <property type="match status" value="1"/>
</dbReference>
<dbReference type="AlphaFoldDB" id="A0A1M5Q3H0"/>
<sequence length="361" mass="42089">MSVVVHQMEKSNTWLEEGKIENPYNMDRFRDSSALDVLFYFIKESYIERGDLKKMIFNYDGIIPFFEKLLSLFSKETNPESIKKQSIWLNLDDVKEILQLHKSIIINLLHYYPTYEGLIDKGDYTDGFISFQPTDRNMSSGENALLNFFSKLYNFIQSNLIKGSKSLPDKRNYILLLDEADLGFHPVWKKRYVNAILKTIPYFFESLEVKPKLQIIISTHDPLTLSDLPINNVVFLQKDDKYCSAISDNDKNKIQKTFGANINDLLAHSFFVENGLIGDFSKSKIKEVIGWINESKKLSDTHKSTSKFNEKLEYYKKVVNLIDEKVIKIKLAEMITDLVPNSDYHNQIIDKEIEFLISKKR</sequence>
<accession>A0A1M5Q3H0</accession>